<dbReference type="PANTHER" id="PTHR24186:SF50">
    <property type="entry name" value="ANKYRIN REPEAT-CONTAINING PROTEIN ITN1-LIKE ISOFORM X1"/>
    <property type="match status" value="1"/>
</dbReference>
<evidence type="ECO:0000313" key="12">
    <source>
        <dbReference type="Proteomes" id="UP000007015"/>
    </source>
</evidence>
<keyword evidence="3" id="KW-0677">Repeat</keyword>
<dbReference type="Pfam" id="PF12796">
    <property type="entry name" value="Ank_2"/>
    <property type="match status" value="2"/>
</dbReference>
<dbReference type="Gramene" id="BGIOSGA025698-TA">
    <property type="protein sequence ID" value="BGIOSGA025698-PA"/>
    <property type="gene ID" value="BGIOSGA025698"/>
</dbReference>
<evidence type="ECO:0000256" key="9">
    <source>
        <dbReference type="SAM" id="Phobius"/>
    </source>
</evidence>
<feature type="transmembrane region" description="Helical" evidence="9">
    <location>
        <begin position="713"/>
        <end position="733"/>
    </location>
</feature>
<comment type="subcellular location">
    <subcellularLocation>
        <location evidence="1">Membrane</location>
        <topology evidence="1">Multi-pass membrane protein</topology>
    </subcellularLocation>
</comment>
<dbReference type="SMART" id="SM00248">
    <property type="entry name" value="ANK"/>
    <property type="match status" value="8"/>
</dbReference>
<feature type="region of interest" description="Disordered" evidence="8">
    <location>
        <begin position="74"/>
        <end position="105"/>
    </location>
</feature>
<dbReference type="InterPro" id="IPR002110">
    <property type="entry name" value="Ankyrin_rpt"/>
</dbReference>
<dbReference type="SUPFAM" id="SSF48403">
    <property type="entry name" value="Ankyrin repeat"/>
    <property type="match status" value="1"/>
</dbReference>
<feature type="domain" description="PGG" evidence="10">
    <location>
        <begin position="591"/>
        <end position="708"/>
    </location>
</feature>
<dbReference type="Proteomes" id="UP000007015">
    <property type="component" value="Chromosome 7"/>
</dbReference>
<evidence type="ECO:0000256" key="3">
    <source>
        <dbReference type="ARBA" id="ARBA00022737"/>
    </source>
</evidence>
<dbReference type="STRING" id="39946.B8B613"/>
<sequence>MAVVGGVVVAAAYETDNARPRPGVDPQLLMAARRGDSKLLEEKLVGLNDDRVEAAASEEAVVVVDVVVVDVVPPPPRRTPPPPPPPAAADVIPASSSSLPAAPPPPLDGVTAEGDTLLHVVAECGDGLEFRRCARLIYDTEKRLLDARNGRGDTPLHCAARAGNAEMISFLIDLAAASRDGKAATEAERKVAYLRVHNNRGETALHHAVRAVATAAGRKGGRIEKQLDCIDRLIAEDAELAAIPPPSEKAAASPLYLAISLGEIGIAKHLFVISEGNLSCSGPNGRNVLHAAVSHDQALQALPMVLEWLQNKKLKTADVDMQQLTSQRDKDNGSTPLHLAASMAGLPSLGSKSAGRSATRLLLDANVSTAYQPDNQGRYPIHAAASAGSLEAVKALLQKCPDCATLRDARGRTFLHAAVENERLEVVGYVRTAPGLSSILNLQDDNGDTALHSAVRTKCFQAVLCLLKHPQPASHDGIYSQPARRGEVGDMVGPAASRSGAHDECEHGPVVPDRQERGEREDNAGSCEEKGGRRGTGAPLVVDVGPDPRIKIQNLLWILRAPFGESRGDLFDEKHAKIVVESKRDMEKMSENITAAAQVLALFSVLITTVTFASAFTLPGGYRSAGDYGGAAGTPVLARRGSYAFDAFILADALAFVCSFVATSFLLYAGVPAYKLEVRLNNINFAYGLMMNSGGCLVVALALGFYVVLLPPVGHTIATEIGVVMIMVAIVAFTKDSDGRVKPAFITVPVMRNNWKPSQEVVRSFITYFYERYWSFILIFGLPAIHTWAKAK</sequence>
<gene>
    <name evidence="11" type="ORF">OsI_26003</name>
</gene>
<organism evidence="11 12">
    <name type="scientific">Oryza sativa subsp. indica</name>
    <name type="common">Rice</name>
    <dbReference type="NCBI Taxonomy" id="39946"/>
    <lineage>
        <taxon>Eukaryota</taxon>
        <taxon>Viridiplantae</taxon>
        <taxon>Streptophyta</taxon>
        <taxon>Embryophyta</taxon>
        <taxon>Tracheophyta</taxon>
        <taxon>Spermatophyta</taxon>
        <taxon>Magnoliopsida</taxon>
        <taxon>Liliopsida</taxon>
        <taxon>Poales</taxon>
        <taxon>Poaceae</taxon>
        <taxon>BOP clade</taxon>
        <taxon>Oryzoideae</taxon>
        <taxon>Oryzeae</taxon>
        <taxon>Oryzinae</taxon>
        <taxon>Oryza</taxon>
        <taxon>Oryza sativa</taxon>
    </lineage>
</organism>
<dbReference type="PANTHER" id="PTHR24186">
    <property type="entry name" value="PROTEIN PHOSPHATASE 1 REGULATORY SUBUNIT"/>
    <property type="match status" value="1"/>
</dbReference>
<dbReference type="GO" id="GO:0005886">
    <property type="term" value="C:plasma membrane"/>
    <property type="evidence" value="ECO:0007669"/>
    <property type="project" value="TreeGrafter"/>
</dbReference>
<dbReference type="InterPro" id="IPR026961">
    <property type="entry name" value="PGG_dom"/>
</dbReference>
<dbReference type="AlphaFoldDB" id="B8B613"/>
<evidence type="ECO:0000256" key="5">
    <source>
        <dbReference type="ARBA" id="ARBA00023043"/>
    </source>
</evidence>
<feature type="transmembrane region" description="Helical" evidence="9">
    <location>
        <begin position="683"/>
        <end position="707"/>
    </location>
</feature>
<reference evidence="11 12" key="1">
    <citation type="journal article" date="2005" name="PLoS Biol.">
        <title>The genomes of Oryza sativa: a history of duplications.</title>
        <authorList>
            <person name="Yu J."/>
            <person name="Wang J."/>
            <person name="Lin W."/>
            <person name="Li S."/>
            <person name="Li H."/>
            <person name="Zhou J."/>
            <person name="Ni P."/>
            <person name="Dong W."/>
            <person name="Hu S."/>
            <person name="Zeng C."/>
            <person name="Zhang J."/>
            <person name="Zhang Y."/>
            <person name="Li R."/>
            <person name="Xu Z."/>
            <person name="Li S."/>
            <person name="Li X."/>
            <person name="Zheng H."/>
            <person name="Cong L."/>
            <person name="Lin L."/>
            <person name="Yin J."/>
            <person name="Geng J."/>
            <person name="Li G."/>
            <person name="Shi J."/>
            <person name="Liu J."/>
            <person name="Lv H."/>
            <person name="Li J."/>
            <person name="Wang J."/>
            <person name="Deng Y."/>
            <person name="Ran L."/>
            <person name="Shi X."/>
            <person name="Wang X."/>
            <person name="Wu Q."/>
            <person name="Li C."/>
            <person name="Ren X."/>
            <person name="Wang J."/>
            <person name="Wang X."/>
            <person name="Li D."/>
            <person name="Liu D."/>
            <person name="Zhang X."/>
            <person name="Ji Z."/>
            <person name="Zhao W."/>
            <person name="Sun Y."/>
            <person name="Zhang Z."/>
            <person name="Bao J."/>
            <person name="Han Y."/>
            <person name="Dong L."/>
            <person name="Ji J."/>
            <person name="Chen P."/>
            <person name="Wu S."/>
            <person name="Liu J."/>
            <person name="Xiao Y."/>
            <person name="Bu D."/>
            <person name="Tan J."/>
            <person name="Yang L."/>
            <person name="Ye C."/>
            <person name="Zhang J."/>
            <person name="Xu J."/>
            <person name="Zhou Y."/>
            <person name="Yu Y."/>
            <person name="Zhang B."/>
            <person name="Zhuang S."/>
            <person name="Wei H."/>
            <person name="Liu B."/>
            <person name="Lei M."/>
            <person name="Yu H."/>
            <person name="Li Y."/>
            <person name="Xu H."/>
            <person name="Wei S."/>
            <person name="He X."/>
            <person name="Fang L."/>
            <person name="Zhang Z."/>
            <person name="Zhang Y."/>
            <person name="Huang X."/>
            <person name="Su Z."/>
            <person name="Tong W."/>
            <person name="Li J."/>
            <person name="Tong Z."/>
            <person name="Li S."/>
            <person name="Ye J."/>
            <person name="Wang L."/>
            <person name="Fang L."/>
            <person name="Lei T."/>
            <person name="Chen C."/>
            <person name="Chen H."/>
            <person name="Xu Z."/>
            <person name="Li H."/>
            <person name="Huang H."/>
            <person name="Zhang F."/>
            <person name="Xu H."/>
            <person name="Li N."/>
            <person name="Zhao C."/>
            <person name="Li S."/>
            <person name="Dong L."/>
            <person name="Huang Y."/>
            <person name="Li L."/>
            <person name="Xi Y."/>
            <person name="Qi Q."/>
            <person name="Li W."/>
            <person name="Zhang B."/>
            <person name="Hu W."/>
            <person name="Zhang Y."/>
            <person name="Tian X."/>
            <person name="Jiao Y."/>
            <person name="Liang X."/>
            <person name="Jin J."/>
            <person name="Gao L."/>
            <person name="Zheng W."/>
            <person name="Hao B."/>
            <person name="Liu S."/>
            <person name="Wang W."/>
            <person name="Yuan L."/>
            <person name="Cao M."/>
            <person name="McDermott J."/>
            <person name="Samudrala R."/>
            <person name="Wang J."/>
            <person name="Wong G.K."/>
            <person name="Yang H."/>
        </authorList>
    </citation>
    <scope>NUCLEOTIDE SEQUENCE [LARGE SCALE GENOMIC DNA]</scope>
    <source>
        <strain evidence="12">cv. 93-11</strain>
    </source>
</reference>
<evidence type="ECO:0000256" key="6">
    <source>
        <dbReference type="ARBA" id="ARBA00023136"/>
    </source>
</evidence>
<proteinExistence type="predicted"/>
<dbReference type="Gene3D" id="1.25.40.20">
    <property type="entry name" value="Ankyrin repeat-containing domain"/>
    <property type="match status" value="1"/>
</dbReference>
<feature type="compositionally biased region" description="Low complexity" evidence="8">
    <location>
        <begin position="88"/>
        <end position="100"/>
    </location>
</feature>
<evidence type="ECO:0000256" key="8">
    <source>
        <dbReference type="SAM" id="MobiDB-lite"/>
    </source>
</evidence>
<evidence type="ECO:0000256" key="2">
    <source>
        <dbReference type="ARBA" id="ARBA00022692"/>
    </source>
</evidence>
<keyword evidence="5 7" id="KW-0040">ANK repeat</keyword>
<accession>B8B613</accession>
<keyword evidence="4 9" id="KW-1133">Transmembrane helix</keyword>
<protein>
    <recommendedName>
        <fullName evidence="10">PGG domain-containing protein</fullName>
    </recommendedName>
</protein>
<evidence type="ECO:0000256" key="4">
    <source>
        <dbReference type="ARBA" id="ARBA00022989"/>
    </source>
</evidence>
<keyword evidence="2 9" id="KW-0812">Transmembrane</keyword>
<feature type="repeat" description="ANK" evidence="7">
    <location>
        <begin position="376"/>
        <end position="399"/>
    </location>
</feature>
<keyword evidence="12" id="KW-1185">Reference proteome</keyword>
<dbReference type="HOGENOM" id="CLU_000134_36_5_1"/>
<feature type="transmembrane region" description="Helical" evidence="9">
    <location>
        <begin position="593"/>
        <end position="616"/>
    </location>
</feature>
<feature type="compositionally biased region" description="Basic and acidic residues" evidence="8">
    <location>
        <begin position="500"/>
        <end position="532"/>
    </location>
</feature>
<dbReference type="PROSITE" id="PS50297">
    <property type="entry name" value="ANK_REP_REGION"/>
    <property type="match status" value="2"/>
</dbReference>
<keyword evidence="6 9" id="KW-0472">Membrane</keyword>
<dbReference type="InterPro" id="IPR036770">
    <property type="entry name" value="Ankyrin_rpt-contain_sf"/>
</dbReference>
<feature type="transmembrane region" description="Helical" evidence="9">
    <location>
        <begin position="647"/>
        <end position="671"/>
    </location>
</feature>
<feature type="compositionally biased region" description="Pro residues" evidence="8">
    <location>
        <begin position="74"/>
        <end position="87"/>
    </location>
</feature>
<dbReference type="PROSITE" id="PS50088">
    <property type="entry name" value="ANK_REPEAT"/>
    <property type="match status" value="2"/>
</dbReference>
<feature type="repeat" description="ANK" evidence="7">
    <location>
        <begin position="151"/>
        <end position="176"/>
    </location>
</feature>
<dbReference type="Pfam" id="PF13962">
    <property type="entry name" value="PGG"/>
    <property type="match status" value="1"/>
</dbReference>
<name>B8B613_ORYSI</name>
<dbReference type="EMBL" id="CM000132">
    <property type="protein sequence ID" value="EEC82031.1"/>
    <property type="molecule type" value="Genomic_DNA"/>
</dbReference>
<evidence type="ECO:0000256" key="1">
    <source>
        <dbReference type="ARBA" id="ARBA00004141"/>
    </source>
</evidence>
<evidence type="ECO:0000313" key="11">
    <source>
        <dbReference type="EMBL" id="EEC82031.1"/>
    </source>
</evidence>
<evidence type="ECO:0000256" key="7">
    <source>
        <dbReference type="PROSITE-ProRule" id="PRU00023"/>
    </source>
</evidence>
<feature type="region of interest" description="Disordered" evidence="8">
    <location>
        <begin position="475"/>
        <end position="541"/>
    </location>
</feature>
<dbReference type="OMA" id="AYETDNA"/>
<evidence type="ECO:0000259" key="10">
    <source>
        <dbReference type="Pfam" id="PF13962"/>
    </source>
</evidence>
<feature type="transmembrane region" description="Helical" evidence="9">
    <location>
        <begin position="773"/>
        <end position="789"/>
    </location>
</feature>